<reference evidence="1 2" key="1">
    <citation type="journal article" date="2021" name="Elife">
        <title>Chloroplast acquisition without the gene transfer in kleptoplastic sea slugs, Plakobranchus ocellatus.</title>
        <authorList>
            <person name="Maeda T."/>
            <person name="Takahashi S."/>
            <person name="Yoshida T."/>
            <person name="Shimamura S."/>
            <person name="Takaki Y."/>
            <person name="Nagai Y."/>
            <person name="Toyoda A."/>
            <person name="Suzuki Y."/>
            <person name="Arimoto A."/>
            <person name="Ishii H."/>
            <person name="Satoh N."/>
            <person name="Nishiyama T."/>
            <person name="Hasebe M."/>
            <person name="Maruyama T."/>
            <person name="Minagawa J."/>
            <person name="Obokata J."/>
            <person name="Shigenobu S."/>
        </authorList>
    </citation>
    <scope>NUCLEOTIDE SEQUENCE [LARGE SCALE GENOMIC DNA]</scope>
</reference>
<dbReference type="EMBL" id="BMAT01004904">
    <property type="protein sequence ID" value="GFR82676.1"/>
    <property type="molecule type" value="Genomic_DNA"/>
</dbReference>
<name>A0AAV4GBT5_9GAST</name>
<sequence length="101" mass="11987">MVVSRKETPPNIKIYINDTKLKQRDQFKYLRALISSDGRDTTEISSRIAQSKTMFKRMKNILTYPHMSIKTRKRVLVLHRTHIDVWMRDLDNIKTNARQVG</sequence>
<comment type="caution">
    <text evidence="1">The sequence shown here is derived from an EMBL/GenBank/DDBJ whole genome shotgun (WGS) entry which is preliminary data.</text>
</comment>
<dbReference type="AlphaFoldDB" id="A0AAV4GBT5"/>
<keyword evidence="2" id="KW-1185">Reference proteome</keyword>
<evidence type="ECO:0000313" key="2">
    <source>
        <dbReference type="Proteomes" id="UP000762676"/>
    </source>
</evidence>
<gene>
    <name evidence="1" type="ORF">ElyMa_002369200</name>
</gene>
<keyword evidence="1" id="KW-0695">RNA-directed DNA polymerase</keyword>
<keyword evidence="1" id="KW-0808">Transferase</keyword>
<dbReference type="GO" id="GO:0003964">
    <property type="term" value="F:RNA-directed DNA polymerase activity"/>
    <property type="evidence" value="ECO:0007669"/>
    <property type="project" value="UniProtKB-KW"/>
</dbReference>
<dbReference type="Proteomes" id="UP000762676">
    <property type="component" value="Unassembled WGS sequence"/>
</dbReference>
<organism evidence="1 2">
    <name type="scientific">Elysia marginata</name>
    <dbReference type="NCBI Taxonomy" id="1093978"/>
    <lineage>
        <taxon>Eukaryota</taxon>
        <taxon>Metazoa</taxon>
        <taxon>Spiralia</taxon>
        <taxon>Lophotrochozoa</taxon>
        <taxon>Mollusca</taxon>
        <taxon>Gastropoda</taxon>
        <taxon>Heterobranchia</taxon>
        <taxon>Euthyneura</taxon>
        <taxon>Panpulmonata</taxon>
        <taxon>Sacoglossa</taxon>
        <taxon>Placobranchoidea</taxon>
        <taxon>Plakobranchidae</taxon>
        <taxon>Elysia</taxon>
    </lineage>
</organism>
<protein>
    <submittedName>
        <fullName evidence="1">RNA-directed DNA polymerase from mobile element jockey-like</fullName>
    </submittedName>
</protein>
<evidence type="ECO:0000313" key="1">
    <source>
        <dbReference type="EMBL" id="GFR82676.1"/>
    </source>
</evidence>
<proteinExistence type="predicted"/>
<accession>A0AAV4GBT5</accession>
<keyword evidence="1" id="KW-0548">Nucleotidyltransferase</keyword>